<dbReference type="Gene3D" id="1.10.1510.20">
    <property type="entry name" value="Propanediol/glycerol dehydratase, small subunit"/>
    <property type="match status" value="1"/>
</dbReference>
<dbReference type="InterPro" id="IPR036091">
    <property type="entry name" value="Prodiol/glycerol_DeHase__sf_su"/>
</dbReference>
<comment type="caution">
    <text evidence="2">The sequence shown here is derived from an EMBL/GenBank/DDBJ whole genome shotgun (WGS) entry which is preliminary data.</text>
</comment>
<gene>
    <name evidence="2" type="ORF">BDZ31_001531</name>
</gene>
<dbReference type="Pfam" id="PF02287">
    <property type="entry name" value="Dehydratase_SU"/>
    <property type="match status" value="1"/>
</dbReference>
<dbReference type="SUPFAM" id="SSF47148">
    <property type="entry name" value="Diol dehydratase, gamma subunit"/>
    <property type="match status" value="1"/>
</dbReference>
<evidence type="ECO:0000313" key="3">
    <source>
        <dbReference type="Proteomes" id="UP000585272"/>
    </source>
</evidence>
<dbReference type="InterPro" id="IPR003207">
    <property type="entry name" value="Ppandiol/glycerol_DeHydtase_su"/>
</dbReference>
<dbReference type="RefSeq" id="WP_183340562.1">
    <property type="nucleotide sequence ID" value="NZ_JACHNU010000001.1"/>
</dbReference>
<keyword evidence="2" id="KW-0456">Lyase</keyword>
<accession>A0A840ID40</accession>
<dbReference type="NCBIfam" id="NF011972">
    <property type="entry name" value="PRK15443.1-3"/>
    <property type="match status" value="1"/>
</dbReference>
<name>A0A840ID40_9ACTN</name>
<sequence>MSPTHDGAATVAVADYPLSSRRPELLRTPSGKTLDDITLEAVLEKRVTAEDLRITPETLELQAQIAEQTERPQMAANLRRAGELTRVPDERLLEIYAALRPGASTKDQLLAIARELEERHAAPVNAALVREAADVYERRDCLAADD</sequence>
<feature type="region of interest" description="Disordered" evidence="1">
    <location>
        <begin position="1"/>
        <end position="29"/>
    </location>
</feature>
<dbReference type="EC" id="4.2.1.28" evidence="2"/>
<evidence type="ECO:0000313" key="2">
    <source>
        <dbReference type="EMBL" id="MBB4661958.1"/>
    </source>
</evidence>
<keyword evidence="3" id="KW-1185">Reference proteome</keyword>
<evidence type="ECO:0000256" key="1">
    <source>
        <dbReference type="SAM" id="MobiDB-lite"/>
    </source>
</evidence>
<dbReference type="GO" id="GO:0050215">
    <property type="term" value="F:propanediol dehydratase activity"/>
    <property type="evidence" value="ECO:0007669"/>
    <property type="project" value="UniProtKB-EC"/>
</dbReference>
<dbReference type="EMBL" id="JACHNU010000001">
    <property type="protein sequence ID" value="MBB4661958.1"/>
    <property type="molecule type" value="Genomic_DNA"/>
</dbReference>
<dbReference type="Proteomes" id="UP000585272">
    <property type="component" value="Unassembled WGS sequence"/>
</dbReference>
<dbReference type="PIRSF" id="PIRSF018505">
    <property type="entry name" value="Prpndl_dhdrts_sm"/>
    <property type="match status" value="1"/>
</dbReference>
<protein>
    <submittedName>
        <fullName evidence="2">Propanediol dehydratase small subunit</fullName>
        <ecNumber evidence="2">4.2.1.28</ecNumber>
    </submittedName>
</protein>
<organism evidence="2 3">
    <name type="scientific">Conexibacter arvalis</name>
    <dbReference type="NCBI Taxonomy" id="912552"/>
    <lineage>
        <taxon>Bacteria</taxon>
        <taxon>Bacillati</taxon>
        <taxon>Actinomycetota</taxon>
        <taxon>Thermoleophilia</taxon>
        <taxon>Solirubrobacterales</taxon>
        <taxon>Conexibacteraceae</taxon>
        <taxon>Conexibacter</taxon>
    </lineage>
</organism>
<reference evidence="2 3" key="1">
    <citation type="submission" date="2020-08" db="EMBL/GenBank/DDBJ databases">
        <title>Genomic Encyclopedia of Archaeal and Bacterial Type Strains, Phase II (KMG-II): from individual species to whole genera.</title>
        <authorList>
            <person name="Goeker M."/>
        </authorList>
    </citation>
    <scope>NUCLEOTIDE SEQUENCE [LARGE SCALE GENOMIC DNA]</scope>
    <source>
        <strain evidence="2 3">DSM 23288</strain>
    </source>
</reference>
<proteinExistence type="predicted"/>
<dbReference type="AlphaFoldDB" id="A0A840ID40"/>